<keyword evidence="2" id="KW-1185">Reference proteome</keyword>
<evidence type="ECO:0000313" key="1">
    <source>
        <dbReference type="EMBL" id="WNO06409.1"/>
    </source>
</evidence>
<dbReference type="SUPFAM" id="SSF53098">
    <property type="entry name" value="Ribonuclease H-like"/>
    <property type="match status" value="1"/>
</dbReference>
<dbReference type="EMBL" id="CP132507">
    <property type="protein sequence ID" value="WNO06409.1"/>
    <property type="molecule type" value="Genomic_DNA"/>
</dbReference>
<gene>
    <name evidence="1" type="ORF">RAN89_08275</name>
</gene>
<dbReference type="InterPro" id="IPR036397">
    <property type="entry name" value="RNaseH_sf"/>
</dbReference>
<accession>A0ABZ0B5N4</accession>
<evidence type="ECO:0008006" key="3">
    <source>
        <dbReference type="Google" id="ProtNLM"/>
    </source>
</evidence>
<dbReference type="Gene3D" id="3.30.420.10">
    <property type="entry name" value="Ribonuclease H-like superfamily/Ribonuclease H"/>
    <property type="match status" value="1"/>
</dbReference>
<dbReference type="Proteomes" id="UP001302257">
    <property type="component" value="Chromosome"/>
</dbReference>
<reference evidence="1 2" key="1">
    <citation type="submission" date="2023-08" db="EMBL/GenBank/DDBJ databases">
        <title>Rhodoferax potami sp. nov. and Rhodoferax mekongensis sp. nov., isolated from the Mekong River in Thailand.</title>
        <authorList>
            <person name="Kitikhun S."/>
            <person name="Charoenyingcharoen P."/>
            <person name="Siriarchawattana P."/>
            <person name="Likhitrattanapisal S."/>
            <person name="Nilsakha T."/>
            <person name="Chanpet A."/>
            <person name="Rattanawaree P."/>
            <person name="Ingsriswang S."/>
        </authorList>
    </citation>
    <scope>NUCLEOTIDE SEQUENCE [LARGE SCALE GENOMIC DNA]</scope>
    <source>
        <strain evidence="1 2">TBRC 17307</strain>
    </source>
</reference>
<name>A0ABZ0B5N4_9BURK</name>
<evidence type="ECO:0000313" key="2">
    <source>
        <dbReference type="Proteomes" id="UP001302257"/>
    </source>
</evidence>
<dbReference type="RefSeq" id="WP_313869111.1">
    <property type="nucleotide sequence ID" value="NZ_CP132507.1"/>
</dbReference>
<dbReference type="InterPro" id="IPR012337">
    <property type="entry name" value="RNaseH-like_sf"/>
</dbReference>
<sequence length="173" mass="19534">MPPTVTLERPTSQLMPTVLDIEASGLGRNSYPIEVGYVLPDGHAYCTLVQPEQDWTHWDDQAAALHRITRDLLEERGLRAREVATLLNTRLAGQTVYSDGWANDFTWLGVLYEAAGTSPRFKLENLRSLLSDEEADQWHVVKSQIASERGTQRHRASSDARLIQLTLQRIRAP</sequence>
<protein>
    <recommendedName>
        <fullName evidence="3">Exonuclease domain-containing protein</fullName>
    </recommendedName>
</protein>
<organism evidence="1 2">
    <name type="scientific">Rhodoferax mekongensis</name>
    <dbReference type="NCBI Taxonomy" id="3068341"/>
    <lineage>
        <taxon>Bacteria</taxon>
        <taxon>Pseudomonadati</taxon>
        <taxon>Pseudomonadota</taxon>
        <taxon>Betaproteobacteria</taxon>
        <taxon>Burkholderiales</taxon>
        <taxon>Comamonadaceae</taxon>
        <taxon>Rhodoferax</taxon>
    </lineage>
</organism>
<proteinExistence type="predicted"/>